<proteinExistence type="predicted"/>
<feature type="region of interest" description="Disordered" evidence="1">
    <location>
        <begin position="55"/>
        <end position="106"/>
    </location>
</feature>
<keyword evidence="3" id="KW-1185">Reference proteome</keyword>
<evidence type="ECO:0000256" key="1">
    <source>
        <dbReference type="SAM" id="MobiDB-lite"/>
    </source>
</evidence>
<organism evidence="2 3">
    <name type="scientific">Acer saccharum</name>
    <name type="common">Sugar maple</name>
    <dbReference type="NCBI Taxonomy" id="4024"/>
    <lineage>
        <taxon>Eukaryota</taxon>
        <taxon>Viridiplantae</taxon>
        <taxon>Streptophyta</taxon>
        <taxon>Embryophyta</taxon>
        <taxon>Tracheophyta</taxon>
        <taxon>Spermatophyta</taxon>
        <taxon>Magnoliopsida</taxon>
        <taxon>eudicotyledons</taxon>
        <taxon>Gunneridae</taxon>
        <taxon>Pentapetalae</taxon>
        <taxon>rosids</taxon>
        <taxon>malvids</taxon>
        <taxon>Sapindales</taxon>
        <taxon>Sapindaceae</taxon>
        <taxon>Hippocastanoideae</taxon>
        <taxon>Acereae</taxon>
        <taxon>Acer</taxon>
    </lineage>
</organism>
<reference evidence="2" key="2">
    <citation type="submission" date="2023-06" db="EMBL/GenBank/DDBJ databases">
        <authorList>
            <person name="Swenson N.G."/>
            <person name="Wegrzyn J.L."/>
            <person name="Mcevoy S.L."/>
        </authorList>
    </citation>
    <scope>NUCLEOTIDE SEQUENCE</scope>
    <source>
        <strain evidence="2">NS2018</strain>
        <tissue evidence="2">Leaf</tissue>
    </source>
</reference>
<protein>
    <submittedName>
        <fullName evidence="2">Uncharacterized protein</fullName>
    </submittedName>
</protein>
<dbReference type="PANTHER" id="PTHR36055">
    <property type="entry name" value="C2H2-LIKE ZINC FINGER PROTEIN"/>
    <property type="match status" value="1"/>
</dbReference>
<name>A0AA39VQD0_ACESA</name>
<dbReference type="Proteomes" id="UP001168877">
    <property type="component" value="Unassembled WGS sequence"/>
</dbReference>
<evidence type="ECO:0000313" key="2">
    <source>
        <dbReference type="EMBL" id="KAK0587516.1"/>
    </source>
</evidence>
<sequence>MPVAKLKAPNTTEVVKAEEGNESLDTFIKQAIGKEPLFSFSRNDSSVQWIQLLQALDQQDGNQNTDSSDGEDDGREDDEKAERFAIGEGAADEDDEGATDEGDGLSVISMARVRRGRTAI</sequence>
<evidence type="ECO:0000313" key="3">
    <source>
        <dbReference type="Proteomes" id="UP001168877"/>
    </source>
</evidence>
<feature type="compositionally biased region" description="Acidic residues" evidence="1">
    <location>
        <begin position="90"/>
        <end position="103"/>
    </location>
</feature>
<accession>A0AA39VQD0</accession>
<dbReference type="PANTHER" id="PTHR36055:SF1">
    <property type="entry name" value="C2H2-LIKE ZINC FINGER PROTEIN"/>
    <property type="match status" value="1"/>
</dbReference>
<comment type="caution">
    <text evidence="2">The sequence shown here is derived from an EMBL/GenBank/DDBJ whole genome shotgun (WGS) entry which is preliminary data.</text>
</comment>
<feature type="compositionally biased region" description="Polar residues" evidence="1">
    <location>
        <begin position="55"/>
        <end position="65"/>
    </location>
</feature>
<gene>
    <name evidence="2" type="ORF">LWI29_024213</name>
</gene>
<dbReference type="AlphaFoldDB" id="A0AA39VQD0"/>
<reference evidence="2" key="1">
    <citation type="journal article" date="2022" name="Plant J.">
        <title>Strategies of tolerance reflected in two North American maple genomes.</title>
        <authorList>
            <person name="McEvoy S.L."/>
            <person name="Sezen U.U."/>
            <person name="Trouern-Trend A."/>
            <person name="McMahon S.M."/>
            <person name="Schaberg P.G."/>
            <person name="Yang J."/>
            <person name="Wegrzyn J.L."/>
            <person name="Swenson N.G."/>
        </authorList>
    </citation>
    <scope>NUCLEOTIDE SEQUENCE</scope>
    <source>
        <strain evidence="2">NS2018</strain>
    </source>
</reference>
<dbReference type="EMBL" id="JAUESC010000382">
    <property type="protein sequence ID" value="KAK0587516.1"/>
    <property type="molecule type" value="Genomic_DNA"/>
</dbReference>